<evidence type="ECO:0000313" key="10">
    <source>
        <dbReference type="EMBL" id="MBR0684149.1"/>
    </source>
</evidence>
<evidence type="ECO:0000313" key="11">
    <source>
        <dbReference type="Proteomes" id="UP001138709"/>
    </source>
</evidence>
<dbReference type="Pfam" id="PF01435">
    <property type="entry name" value="Peptidase_M48"/>
    <property type="match status" value="1"/>
</dbReference>
<dbReference type="RefSeq" id="WP_211849947.1">
    <property type="nucleotide sequence ID" value="NZ_JAAEDL010000058.1"/>
</dbReference>
<protein>
    <submittedName>
        <fullName evidence="10">M48 family metalloprotease</fullName>
    </submittedName>
</protein>
<dbReference type="Gene3D" id="3.30.2010.10">
    <property type="entry name" value="Metalloproteases ('zincins'), catalytic domain"/>
    <property type="match status" value="1"/>
</dbReference>
<evidence type="ECO:0000256" key="5">
    <source>
        <dbReference type="ARBA" id="ARBA00022833"/>
    </source>
</evidence>
<evidence type="ECO:0000256" key="4">
    <source>
        <dbReference type="ARBA" id="ARBA00022801"/>
    </source>
</evidence>
<evidence type="ECO:0000256" key="7">
    <source>
        <dbReference type="SAM" id="MobiDB-lite"/>
    </source>
</evidence>
<organism evidence="10 11">
    <name type="scientific">Neoroseomonas eburnea</name>
    <dbReference type="NCBI Taxonomy" id="1346889"/>
    <lineage>
        <taxon>Bacteria</taxon>
        <taxon>Pseudomonadati</taxon>
        <taxon>Pseudomonadota</taxon>
        <taxon>Alphaproteobacteria</taxon>
        <taxon>Acetobacterales</taxon>
        <taxon>Acetobacteraceae</taxon>
        <taxon>Neoroseomonas</taxon>
    </lineage>
</organism>
<dbReference type="GO" id="GO:0016020">
    <property type="term" value="C:membrane"/>
    <property type="evidence" value="ECO:0007669"/>
    <property type="project" value="TreeGrafter"/>
</dbReference>
<evidence type="ECO:0000256" key="2">
    <source>
        <dbReference type="ARBA" id="ARBA00022670"/>
    </source>
</evidence>
<accession>A0A9X9XKB3</accession>
<dbReference type="AlphaFoldDB" id="A0A9X9XKB3"/>
<name>A0A9X9XKB3_9PROT</name>
<dbReference type="PANTHER" id="PTHR22726">
    <property type="entry name" value="METALLOENDOPEPTIDASE OMA1"/>
    <property type="match status" value="1"/>
</dbReference>
<evidence type="ECO:0000256" key="6">
    <source>
        <dbReference type="ARBA" id="ARBA00023049"/>
    </source>
</evidence>
<proteinExistence type="predicted"/>
<dbReference type="GO" id="GO:0046872">
    <property type="term" value="F:metal ion binding"/>
    <property type="evidence" value="ECO:0007669"/>
    <property type="project" value="UniProtKB-KW"/>
</dbReference>
<dbReference type="EMBL" id="JAAEDL010000058">
    <property type="protein sequence ID" value="MBR0684149.1"/>
    <property type="molecule type" value="Genomic_DNA"/>
</dbReference>
<gene>
    <name evidence="10" type="ORF">GXW74_27035</name>
</gene>
<evidence type="ECO:0000259" key="9">
    <source>
        <dbReference type="Pfam" id="PF01435"/>
    </source>
</evidence>
<feature type="domain" description="Peptidase M48" evidence="9">
    <location>
        <begin position="39"/>
        <end position="231"/>
    </location>
</feature>
<feature type="chain" id="PRO_5040861965" evidence="8">
    <location>
        <begin position="20"/>
        <end position="468"/>
    </location>
</feature>
<feature type="region of interest" description="Disordered" evidence="7">
    <location>
        <begin position="428"/>
        <end position="468"/>
    </location>
</feature>
<sequence length="468" mass="50758">MRKALVVLVVLVLMPIVLAFPSAQQVPQRVVTIRDAETEALVRAVAHPLFRAAGLDPAAIRITLLQAWAINAFVTTGNRLFIHTGLIQQTESVAEFAGVIAHEAGHIAGGHVSRLPEELRAAMLRQAAAMLLGGIAAVAGGGRGAGEAGIGIAMAGQNAAMRELLAHTRAQEQAADQAAIGMLAREGWSPLGLARLLERLQDQESLQVSRQDPYLRTHPLSRDRLDFVREEAARMGGAERAPPPAIEARYAMVRAKLDGFLDRPEITFRRYPATDASAPARYARAIALHRSGRRAEAVTLLDGLIREHPSDPYLHELKGQVLFEGGRVRDSLGPYATAARLAPQEPLIRIAHARALVELGDPASLRRAAQELDSALARDREDAAAWRLLATARGRAGDRAAADLALAEEAMLSSDFAAARMLALRAEPRLPPGPSLQRARDIVEASRRENLSPEMRAAEREARRRRER</sequence>
<keyword evidence="3" id="KW-0479">Metal-binding</keyword>
<feature type="signal peptide" evidence="8">
    <location>
        <begin position="1"/>
        <end position="19"/>
    </location>
</feature>
<keyword evidence="6 10" id="KW-0482">Metalloprotease</keyword>
<keyword evidence="11" id="KW-1185">Reference proteome</keyword>
<dbReference type="InterPro" id="IPR001915">
    <property type="entry name" value="Peptidase_M48"/>
</dbReference>
<keyword evidence="8" id="KW-0732">Signal</keyword>
<evidence type="ECO:0000256" key="1">
    <source>
        <dbReference type="ARBA" id="ARBA00001947"/>
    </source>
</evidence>
<reference evidence="10" key="2">
    <citation type="journal article" date="2021" name="Syst. Appl. Microbiol.">
        <title>Roseomonas hellenica sp. nov., isolated from roots of wild-growing Alkanna tinctoria.</title>
        <authorList>
            <person name="Rat A."/>
            <person name="Naranjo H.D."/>
            <person name="Lebbe L."/>
            <person name="Cnockaert M."/>
            <person name="Krigas N."/>
            <person name="Grigoriadou K."/>
            <person name="Maloupa E."/>
            <person name="Willems A."/>
        </authorList>
    </citation>
    <scope>NUCLEOTIDE SEQUENCE</scope>
    <source>
        <strain evidence="10">LMG 31228</strain>
    </source>
</reference>
<dbReference type="Gene3D" id="1.25.40.10">
    <property type="entry name" value="Tetratricopeptide repeat domain"/>
    <property type="match status" value="1"/>
</dbReference>
<dbReference type="InterPro" id="IPR011990">
    <property type="entry name" value="TPR-like_helical_dom_sf"/>
</dbReference>
<reference evidence="10" key="1">
    <citation type="submission" date="2020-01" db="EMBL/GenBank/DDBJ databases">
        <authorList>
            <person name="Rat A."/>
        </authorList>
    </citation>
    <scope>NUCLEOTIDE SEQUENCE</scope>
    <source>
        <strain evidence="10">LMG 31228</strain>
    </source>
</reference>
<evidence type="ECO:0000256" key="8">
    <source>
        <dbReference type="SAM" id="SignalP"/>
    </source>
</evidence>
<dbReference type="GO" id="GO:0051603">
    <property type="term" value="P:proteolysis involved in protein catabolic process"/>
    <property type="evidence" value="ECO:0007669"/>
    <property type="project" value="TreeGrafter"/>
</dbReference>
<dbReference type="Proteomes" id="UP001138709">
    <property type="component" value="Unassembled WGS sequence"/>
</dbReference>
<comment type="caution">
    <text evidence="10">The sequence shown here is derived from an EMBL/GenBank/DDBJ whole genome shotgun (WGS) entry which is preliminary data.</text>
</comment>
<comment type="cofactor">
    <cofactor evidence="1">
        <name>Zn(2+)</name>
        <dbReference type="ChEBI" id="CHEBI:29105"/>
    </cofactor>
</comment>
<dbReference type="InterPro" id="IPR051156">
    <property type="entry name" value="Mito/Outer_Membr_Metalloprot"/>
</dbReference>
<keyword evidence="4" id="KW-0378">Hydrolase</keyword>
<keyword evidence="2" id="KW-0645">Protease</keyword>
<dbReference type="SUPFAM" id="SSF48452">
    <property type="entry name" value="TPR-like"/>
    <property type="match status" value="1"/>
</dbReference>
<keyword evidence="5" id="KW-0862">Zinc</keyword>
<dbReference type="CDD" id="cd07324">
    <property type="entry name" value="M48C_Oma1-like"/>
    <property type="match status" value="1"/>
</dbReference>
<feature type="compositionally biased region" description="Basic and acidic residues" evidence="7">
    <location>
        <begin position="438"/>
        <end position="468"/>
    </location>
</feature>
<dbReference type="GO" id="GO:0004222">
    <property type="term" value="F:metalloendopeptidase activity"/>
    <property type="evidence" value="ECO:0007669"/>
    <property type="project" value="InterPro"/>
</dbReference>
<dbReference type="PANTHER" id="PTHR22726:SF1">
    <property type="entry name" value="METALLOENDOPEPTIDASE OMA1, MITOCHONDRIAL"/>
    <property type="match status" value="1"/>
</dbReference>
<evidence type="ECO:0000256" key="3">
    <source>
        <dbReference type="ARBA" id="ARBA00022723"/>
    </source>
</evidence>